<name>A0ABW5CEI2_9PROT</name>
<evidence type="ECO:0008006" key="3">
    <source>
        <dbReference type="Google" id="ProtNLM"/>
    </source>
</evidence>
<keyword evidence="2" id="KW-1185">Reference proteome</keyword>
<evidence type="ECO:0000313" key="2">
    <source>
        <dbReference type="Proteomes" id="UP001597296"/>
    </source>
</evidence>
<dbReference type="EMBL" id="JBHUIY010000028">
    <property type="protein sequence ID" value="MFD2234807.1"/>
    <property type="molecule type" value="Genomic_DNA"/>
</dbReference>
<organism evidence="1 2">
    <name type="scientific">Phaeospirillum tilakii</name>
    <dbReference type="NCBI Taxonomy" id="741673"/>
    <lineage>
        <taxon>Bacteria</taxon>
        <taxon>Pseudomonadati</taxon>
        <taxon>Pseudomonadota</taxon>
        <taxon>Alphaproteobacteria</taxon>
        <taxon>Rhodospirillales</taxon>
        <taxon>Rhodospirillaceae</taxon>
        <taxon>Phaeospirillum</taxon>
    </lineage>
</organism>
<dbReference type="Proteomes" id="UP001597296">
    <property type="component" value="Unassembled WGS sequence"/>
</dbReference>
<gene>
    <name evidence="1" type="ORF">ACFSNB_13425</name>
</gene>
<accession>A0ABW5CEI2</accession>
<dbReference type="RefSeq" id="WP_377317389.1">
    <property type="nucleotide sequence ID" value="NZ_JBHUIY010000028.1"/>
</dbReference>
<proteinExistence type="predicted"/>
<evidence type="ECO:0000313" key="1">
    <source>
        <dbReference type="EMBL" id="MFD2234807.1"/>
    </source>
</evidence>
<sequence>MTVAAKINHRETAMPDSRETTTLVALLDWAYRRQRIDADDARALHEVELLAGGSGSSAASVAQNGLLGCTIHSTAHKQRSAHHPDAVIVADCVALLAAPGRWLVEQHARAGTVPDWGQSQHLEPVIQGGRPLVIEVERVEVRYGRGQRHTVTVTYCPLQLWPDDSWVRMQRAEYIRWHRALEVLDALLAGAGLMRWRVEGIGALGAPWA</sequence>
<protein>
    <recommendedName>
        <fullName evidence="3">SnoaL-like domain-containing protein</fullName>
    </recommendedName>
</protein>
<comment type="caution">
    <text evidence="1">The sequence shown here is derived from an EMBL/GenBank/DDBJ whole genome shotgun (WGS) entry which is preliminary data.</text>
</comment>
<reference evidence="2" key="1">
    <citation type="journal article" date="2019" name="Int. J. Syst. Evol. Microbiol.">
        <title>The Global Catalogue of Microorganisms (GCM) 10K type strain sequencing project: providing services to taxonomists for standard genome sequencing and annotation.</title>
        <authorList>
            <consortium name="The Broad Institute Genomics Platform"/>
            <consortium name="The Broad Institute Genome Sequencing Center for Infectious Disease"/>
            <person name="Wu L."/>
            <person name="Ma J."/>
        </authorList>
    </citation>
    <scope>NUCLEOTIDE SEQUENCE [LARGE SCALE GENOMIC DNA]</scope>
    <source>
        <strain evidence="2">KCTC 15012</strain>
    </source>
</reference>